<organism evidence="3 4">
    <name type="scientific">Hymenobacter cellulosilyticus</name>
    <dbReference type="NCBI Taxonomy" id="2932248"/>
    <lineage>
        <taxon>Bacteria</taxon>
        <taxon>Pseudomonadati</taxon>
        <taxon>Bacteroidota</taxon>
        <taxon>Cytophagia</taxon>
        <taxon>Cytophagales</taxon>
        <taxon>Hymenobacteraceae</taxon>
        <taxon>Hymenobacter</taxon>
    </lineage>
</organism>
<dbReference type="Proteomes" id="UP000831796">
    <property type="component" value="Chromosome"/>
</dbReference>
<proteinExistence type="predicted"/>
<keyword evidence="4" id="KW-1185">Reference proteome</keyword>
<accession>A0A8T9Q5H0</accession>
<dbReference type="RefSeq" id="WP_244675605.1">
    <property type="nucleotide sequence ID" value="NZ_CP095046.1"/>
</dbReference>
<evidence type="ECO:0000256" key="1">
    <source>
        <dbReference type="SAM" id="MobiDB-lite"/>
    </source>
</evidence>
<feature type="compositionally biased region" description="Low complexity" evidence="1">
    <location>
        <begin position="1"/>
        <end position="31"/>
    </location>
</feature>
<name>A0A8T9Q5H0_9BACT</name>
<feature type="region of interest" description="Disordered" evidence="1">
    <location>
        <begin position="1"/>
        <end position="36"/>
    </location>
</feature>
<dbReference type="Gene3D" id="3.10.350.10">
    <property type="entry name" value="LysM domain"/>
    <property type="match status" value="1"/>
</dbReference>
<dbReference type="AlphaFoldDB" id="A0A8T9Q5H0"/>
<protein>
    <submittedName>
        <fullName evidence="3">LysM peptidoglycan-binding domain-containing protein</fullName>
    </submittedName>
</protein>
<dbReference type="EMBL" id="CP095046">
    <property type="protein sequence ID" value="UOQ72212.1"/>
    <property type="molecule type" value="Genomic_DNA"/>
</dbReference>
<evidence type="ECO:0000313" key="4">
    <source>
        <dbReference type="Proteomes" id="UP000831796"/>
    </source>
</evidence>
<feature type="domain" description="LysM" evidence="2">
    <location>
        <begin position="34"/>
        <end position="52"/>
    </location>
</feature>
<dbReference type="KEGG" id="hcu:MUN79_27255"/>
<dbReference type="Pfam" id="PF01476">
    <property type="entry name" value="LysM"/>
    <property type="match status" value="1"/>
</dbReference>
<gene>
    <name evidence="3" type="ORF">MUN79_27255</name>
</gene>
<evidence type="ECO:0000313" key="3">
    <source>
        <dbReference type="EMBL" id="UOQ72212.1"/>
    </source>
</evidence>
<dbReference type="InterPro" id="IPR036779">
    <property type="entry name" value="LysM_dom_sf"/>
</dbReference>
<evidence type="ECO:0000259" key="2">
    <source>
        <dbReference type="Pfam" id="PF01476"/>
    </source>
</evidence>
<reference evidence="3" key="1">
    <citation type="submission" date="2022-04" db="EMBL/GenBank/DDBJ databases">
        <title>Hymenobacter sp. isolated from the air.</title>
        <authorList>
            <person name="Won M."/>
            <person name="Lee C.-M."/>
            <person name="Woen H.-Y."/>
            <person name="Kwon S.-W."/>
        </authorList>
    </citation>
    <scope>NUCLEOTIDE SEQUENCE</scope>
    <source>
        <strain evidence="3">5116S-3</strain>
    </source>
</reference>
<dbReference type="CDD" id="cd00118">
    <property type="entry name" value="LysM"/>
    <property type="match status" value="1"/>
</dbReference>
<dbReference type="InterPro" id="IPR018392">
    <property type="entry name" value="LysM"/>
</dbReference>
<sequence length="55" mass="5628">MATTPASTAAHPAPASSPAPTTTVVEPVPASGQHTVQKGETLYAVARKYGLRPRT</sequence>